<accession>A0ABV2PN57</accession>
<feature type="domain" description="HTH LytTR-type" evidence="5">
    <location>
        <begin position="42"/>
        <end position="146"/>
    </location>
</feature>
<dbReference type="PANTHER" id="PTHR37299:SF2">
    <property type="entry name" value="HTH LYTTR-TYPE DOMAIN-CONTAINING PROTEIN"/>
    <property type="match status" value="1"/>
</dbReference>
<keyword evidence="1" id="KW-0963">Cytoplasm</keyword>
<keyword evidence="3 6" id="KW-0238">DNA-binding</keyword>
<keyword evidence="2" id="KW-0805">Transcription regulation</keyword>
<dbReference type="Pfam" id="PF04397">
    <property type="entry name" value="LytTR"/>
    <property type="match status" value="1"/>
</dbReference>
<evidence type="ECO:0000256" key="3">
    <source>
        <dbReference type="ARBA" id="ARBA00023125"/>
    </source>
</evidence>
<dbReference type="Gene3D" id="2.40.50.1020">
    <property type="entry name" value="LytTr DNA-binding domain"/>
    <property type="match status" value="1"/>
</dbReference>
<evidence type="ECO:0000256" key="4">
    <source>
        <dbReference type="ARBA" id="ARBA00023163"/>
    </source>
</evidence>
<organism evidence="6 7">
    <name type="scientific">Lysinibacillus parviboronicapiens</name>
    <dbReference type="NCBI Taxonomy" id="436516"/>
    <lineage>
        <taxon>Bacteria</taxon>
        <taxon>Bacillati</taxon>
        <taxon>Bacillota</taxon>
        <taxon>Bacilli</taxon>
        <taxon>Bacillales</taxon>
        <taxon>Bacillaceae</taxon>
        <taxon>Lysinibacillus</taxon>
    </lineage>
</organism>
<gene>
    <name evidence="6" type="ORF">ABIA69_003571</name>
</gene>
<evidence type="ECO:0000256" key="2">
    <source>
        <dbReference type="ARBA" id="ARBA00023015"/>
    </source>
</evidence>
<keyword evidence="7" id="KW-1185">Reference proteome</keyword>
<dbReference type="PROSITE" id="PS50930">
    <property type="entry name" value="HTH_LYTTR"/>
    <property type="match status" value="1"/>
</dbReference>
<proteinExistence type="predicted"/>
<name>A0ABV2PN57_9BACI</name>
<dbReference type="RefSeq" id="WP_107924632.1">
    <property type="nucleotide sequence ID" value="NZ_JBEPSB010000020.1"/>
</dbReference>
<protein>
    <submittedName>
        <fullName evidence="6">DNA-binding LytR/AlgR family response regulator</fullName>
    </submittedName>
</protein>
<dbReference type="Proteomes" id="UP001549363">
    <property type="component" value="Unassembled WGS sequence"/>
</dbReference>
<reference evidence="6 7" key="1">
    <citation type="submission" date="2024-06" db="EMBL/GenBank/DDBJ databases">
        <title>Sorghum-associated microbial communities from plants grown in Nebraska, USA.</title>
        <authorList>
            <person name="Schachtman D."/>
        </authorList>
    </citation>
    <scope>NUCLEOTIDE SEQUENCE [LARGE SCALE GENOMIC DNA]</scope>
    <source>
        <strain evidence="6 7">736</strain>
    </source>
</reference>
<sequence>MKVEVSIDPACKEPKVIILTDKMTEEIEQIMQQVSTKAADSLAVFSNRGVEMIACNDILRIYTEAKKVFVQTADGIYTVRFRLYELEKKLNGQIFLRISNAEIVNRNMIKQMDISKTGTIGVVLKGEIKTYASRRYVSKIKKQLGI</sequence>
<dbReference type="InterPro" id="IPR046947">
    <property type="entry name" value="LytR-like"/>
</dbReference>
<evidence type="ECO:0000313" key="6">
    <source>
        <dbReference type="EMBL" id="MET4562381.1"/>
    </source>
</evidence>
<evidence type="ECO:0000256" key="1">
    <source>
        <dbReference type="ARBA" id="ARBA00022490"/>
    </source>
</evidence>
<evidence type="ECO:0000313" key="7">
    <source>
        <dbReference type="Proteomes" id="UP001549363"/>
    </source>
</evidence>
<dbReference type="InterPro" id="IPR007492">
    <property type="entry name" value="LytTR_DNA-bd_dom"/>
</dbReference>
<dbReference type="SMART" id="SM00850">
    <property type="entry name" value="LytTR"/>
    <property type="match status" value="1"/>
</dbReference>
<comment type="caution">
    <text evidence="6">The sequence shown here is derived from an EMBL/GenBank/DDBJ whole genome shotgun (WGS) entry which is preliminary data.</text>
</comment>
<dbReference type="GO" id="GO:0003677">
    <property type="term" value="F:DNA binding"/>
    <property type="evidence" value="ECO:0007669"/>
    <property type="project" value="UniProtKB-KW"/>
</dbReference>
<evidence type="ECO:0000259" key="5">
    <source>
        <dbReference type="PROSITE" id="PS50930"/>
    </source>
</evidence>
<keyword evidence="4" id="KW-0804">Transcription</keyword>
<dbReference type="EMBL" id="JBEPSB010000020">
    <property type="protein sequence ID" value="MET4562381.1"/>
    <property type="molecule type" value="Genomic_DNA"/>
</dbReference>
<dbReference type="PANTHER" id="PTHR37299">
    <property type="entry name" value="TRANSCRIPTIONAL REGULATOR-RELATED"/>
    <property type="match status" value="1"/>
</dbReference>